<name>A0AAD5X0T9_9FUNG</name>
<feature type="transmembrane region" description="Helical" evidence="10">
    <location>
        <begin position="59"/>
        <end position="82"/>
    </location>
</feature>
<keyword evidence="8 10" id="KW-0472">Membrane</keyword>
<keyword evidence="6 10" id="KW-1133">Transmembrane helix</keyword>
<evidence type="ECO:0000256" key="11">
    <source>
        <dbReference type="SAM" id="Coils"/>
    </source>
</evidence>
<evidence type="ECO:0000256" key="4">
    <source>
        <dbReference type="ARBA" id="ARBA00022692"/>
    </source>
</evidence>
<keyword evidence="5 10" id="KW-0999">Mitochondrion inner membrane</keyword>
<dbReference type="Pfam" id="PF09731">
    <property type="entry name" value="Mitofilin"/>
    <property type="match status" value="1"/>
</dbReference>
<feature type="non-terminal residue" evidence="13">
    <location>
        <position position="1"/>
    </location>
</feature>
<comment type="subcellular location">
    <subcellularLocation>
        <location evidence="1 10">Mitochondrion inner membrane</location>
        <topology evidence="1 10">Single-pass membrane protein</topology>
    </subcellularLocation>
</comment>
<evidence type="ECO:0000256" key="6">
    <source>
        <dbReference type="ARBA" id="ARBA00022989"/>
    </source>
</evidence>
<dbReference type="InterPro" id="IPR019133">
    <property type="entry name" value="MIC60"/>
</dbReference>
<keyword evidence="4 10" id="KW-0812">Transmembrane</keyword>
<comment type="subunit">
    <text evidence="10">Component of the mitochondrial contact site and cristae organizing system (MICOS) complex.</text>
</comment>
<dbReference type="EMBL" id="JADGJD010001274">
    <property type="protein sequence ID" value="KAJ3044753.1"/>
    <property type="molecule type" value="Genomic_DNA"/>
</dbReference>
<keyword evidence="7 10" id="KW-0496">Mitochondrion</keyword>
<feature type="compositionally biased region" description="Polar residues" evidence="12">
    <location>
        <begin position="15"/>
        <end position="30"/>
    </location>
</feature>
<dbReference type="Proteomes" id="UP001212841">
    <property type="component" value="Unassembled WGS sequence"/>
</dbReference>
<feature type="coiled-coil region" evidence="11">
    <location>
        <begin position="566"/>
        <end position="593"/>
    </location>
</feature>
<evidence type="ECO:0000313" key="13">
    <source>
        <dbReference type="EMBL" id="KAJ3044753.1"/>
    </source>
</evidence>
<keyword evidence="11" id="KW-0175">Coiled coil</keyword>
<evidence type="ECO:0000256" key="12">
    <source>
        <dbReference type="SAM" id="MobiDB-lite"/>
    </source>
</evidence>
<comment type="caution">
    <text evidence="13">The sequence shown here is derived from an EMBL/GenBank/DDBJ whole genome shotgun (WGS) entry which is preliminary data.</text>
</comment>
<organism evidence="13 14">
    <name type="scientific">Rhizophlyctis rosea</name>
    <dbReference type="NCBI Taxonomy" id="64517"/>
    <lineage>
        <taxon>Eukaryota</taxon>
        <taxon>Fungi</taxon>
        <taxon>Fungi incertae sedis</taxon>
        <taxon>Chytridiomycota</taxon>
        <taxon>Chytridiomycota incertae sedis</taxon>
        <taxon>Chytridiomycetes</taxon>
        <taxon>Rhizophlyctidales</taxon>
        <taxon>Rhizophlyctidaceae</taxon>
        <taxon>Rhizophlyctis</taxon>
    </lineage>
</organism>
<proteinExistence type="inferred from homology"/>
<feature type="coiled-coil region" evidence="11">
    <location>
        <begin position="193"/>
        <end position="220"/>
    </location>
</feature>
<sequence>MWRAASSGRHAQRIASDSLSNRAGRSGISPSQLVRAHPQLTLTRTAVTDARTADRPLPIFRYLLTFILGSGLAYTGAAYYALNDASFRKYWIENVPGGEEALKQVALASSKLRQTSIADIQSTASSTATEVTKKVEEAKTAVRKQYESALQTAEEVKLAATKTYSSAAKTVDETKQTLEQKIHNIQAFVGDIKDGALKTYDQTQSKIKETEQNLRGFATKVQHTYEDTIDSVEEKYEYVKSTITGEPLPPRKIRTRAAVEVSGPEAAAIAVTARNIAKDVERDALAAKAERTAENVKAEAKGVARQAAAKTEQVADAVVDKAKELGHKAERVAKKVEDKAKEVGHKLEDKAKEVGHDAERGTKKAELKAKELGHEAESKGKELAHKAEHALEKTEDKAKLVAHDAAVKADLAAKEVKLEAAKAEHAAAGALAKAKGAVADAVTKAEVLAHDAAVKVDKKLHEGVDKAKELTADAKAALVKTEAKVEGEAKAASAKAVAEVEGAAHAVKAGVSAGVEKVKEVAGKAGAKGKEVSETATHRVEALEGKAGAIAGAVGASVAAGVEKVKDSVKKVVEEVKDEVAIAEDRMKHKNIESGILETPETVMITTGETDSLILPKVAKEAGEKTHSAAIDAVKILEVDVESLISKLPDRPLSKDLAKSIGTLASTLNDLRAASHGHGAAAFDKAANELNVIVGYLNTLEKEEADLIRHSLDSQATKFADTLKSHVESTEKALEEQAKSLTSRTDTLLSEERQKLLDVHNEQLALRLSEQAAEFRSTLDADLRRQAEELERHWSREVKSQVDKERQGRLARLDHLSLKLKFLEKISIEGGEVLDRSWRVHRLWSALKAVQDKVGGGVREPFGRELGVLETAGETFPLVQTVIATIPPEAATEGIPTLPDLEKRFHSLSSVIRSTQLMPENGGGPVSYAVSNVLSLFVFRKRGMVPGDDVESVLSRAEWYLGEGDLEGAARE</sequence>
<protein>
    <recommendedName>
        <fullName evidence="3 10">MICOS complex subunit MIC60</fullName>
    </recommendedName>
    <alternativeName>
        <fullName evidence="10">Mitofilin</fullName>
    </alternativeName>
</protein>
<dbReference type="PANTHER" id="PTHR15415">
    <property type="entry name" value="MITOFILIN"/>
    <property type="match status" value="1"/>
</dbReference>
<reference evidence="13" key="1">
    <citation type="submission" date="2020-05" db="EMBL/GenBank/DDBJ databases">
        <title>Phylogenomic resolution of chytrid fungi.</title>
        <authorList>
            <person name="Stajich J.E."/>
            <person name="Amses K."/>
            <person name="Simmons R."/>
            <person name="Seto K."/>
            <person name="Myers J."/>
            <person name="Bonds A."/>
            <person name="Quandt C.A."/>
            <person name="Barry K."/>
            <person name="Liu P."/>
            <person name="Grigoriev I."/>
            <person name="Longcore J.E."/>
            <person name="James T.Y."/>
        </authorList>
    </citation>
    <scope>NUCLEOTIDE SEQUENCE</scope>
    <source>
        <strain evidence="13">JEL0318</strain>
    </source>
</reference>
<evidence type="ECO:0000256" key="2">
    <source>
        <dbReference type="ARBA" id="ARBA00010877"/>
    </source>
</evidence>
<accession>A0AAD5X0T9</accession>
<evidence type="ECO:0000256" key="5">
    <source>
        <dbReference type="ARBA" id="ARBA00022792"/>
    </source>
</evidence>
<feature type="region of interest" description="Disordered" evidence="12">
    <location>
        <begin position="1"/>
        <end position="30"/>
    </location>
</feature>
<evidence type="ECO:0000256" key="1">
    <source>
        <dbReference type="ARBA" id="ARBA00004434"/>
    </source>
</evidence>
<evidence type="ECO:0000256" key="8">
    <source>
        <dbReference type="ARBA" id="ARBA00023136"/>
    </source>
</evidence>
<dbReference type="GO" id="GO:0061617">
    <property type="term" value="C:MICOS complex"/>
    <property type="evidence" value="ECO:0007669"/>
    <property type="project" value="TreeGrafter"/>
</dbReference>
<comment type="similarity">
    <text evidence="2 10">Belongs to the MICOS complex subunit Mic60 family.</text>
</comment>
<dbReference type="AlphaFoldDB" id="A0AAD5X0T9"/>
<dbReference type="GO" id="GO:0042407">
    <property type="term" value="P:cristae formation"/>
    <property type="evidence" value="ECO:0007669"/>
    <property type="project" value="TreeGrafter"/>
</dbReference>
<gene>
    <name evidence="13" type="primary">FCJ1</name>
    <name evidence="13" type="ORF">HK097_001384</name>
</gene>
<evidence type="ECO:0000256" key="9">
    <source>
        <dbReference type="ARBA" id="ARBA00025571"/>
    </source>
</evidence>
<evidence type="ECO:0000256" key="10">
    <source>
        <dbReference type="RuleBase" id="RU363000"/>
    </source>
</evidence>
<dbReference type="PANTHER" id="PTHR15415:SF7">
    <property type="entry name" value="MICOS COMPLEX SUBUNIT MIC60"/>
    <property type="match status" value="1"/>
</dbReference>
<comment type="function">
    <text evidence="9">Component of the MICOS complex, a large protein complex of the mitochondrial inner membrane that plays crucial roles in the maintenance of crista junctions, inner membrane architecture, and formation of contact sites to the outer membrane. Plays a role in keeping cristae membranes connected to the inner boundary membrane. Also promotes protein import via the mitochondrial intermembrane space assembly (MIA) pathway.</text>
</comment>
<evidence type="ECO:0000256" key="3">
    <source>
        <dbReference type="ARBA" id="ARBA00018116"/>
    </source>
</evidence>
<keyword evidence="14" id="KW-1185">Reference proteome</keyword>
<evidence type="ECO:0000313" key="14">
    <source>
        <dbReference type="Proteomes" id="UP001212841"/>
    </source>
</evidence>
<evidence type="ECO:0000256" key="7">
    <source>
        <dbReference type="ARBA" id="ARBA00023128"/>
    </source>
</evidence>